<gene>
    <name evidence="1" type="ORF">UFOVP112_377</name>
</gene>
<accession>A0A6J5LC50</accession>
<name>A0A6J5LC50_9CAUD</name>
<protein>
    <submittedName>
        <fullName evidence="1">Uncharacterized protein</fullName>
    </submittedName>
</protein>
<sequence>MTALNILMPRKVFNLERDVRSTDWIIYKIRKHEIYAQNFYAALCNNQYQPKDVWGILSNINWDCSWRYAANLIAEIREDDSYIDWYCSGTGFRGTDFTGFVEESYVTEEIESDINTIGWLLSQKRFVDF</sequence>
<reference evidence="1" key="1">
    <citation type="submission" date="2020-04" db="EMBL/GenBank/DDBJ databases">
        <authorList>
            <person name="Chiriac C."/>
            <person name="Salcher M."/>
            <person name="Ghai R."/>
            <person name="Kavagutti S V."/>
        </authorList>
    </citation>
    <scope>NUCLEOTIDE SEQUENCE</scope>
</reference>
<dbReference type="EMBL" id="LR796233">
    <property type="protein sequence ID" value="CAB4129279.1"/>
    <property type="molecule type" value="Genomic_DNA"/>
</dbReference>
<proteinExistence type="predicted"/>
<organism evidence="1">
    <name type="scientific">uncultured Caudovirales phage</name>
    <dbReference type="NCBI Taxonomy" id="2100421"/>
    <lineage>
        <taxon>Viruses</taxon>
        <taxon>Duplodnaviria</taxon>
        <taxon>Heunggongvirae</taxon>
        <taxon>Uroviricota</taxon>
        <taxon>Caudoviricetes</taxon>
        <taxon>Peduoviridae</taxon>
        <taxon>Maltschvirus</taxon>
        <taxon>Maltschvirus maltsch</taxon>
    </lineage>
</organism>
<evidence type="ECO:0000313" key="1">
    <source>
        <dbReference type="EMBL" id="CAB4129279.1"/>
    </source>
</evidence>